<feature type="transmembrane region" description="Helical" evidence="1">
    <location>
        <begin position="317"/>
        <end position="340"/>
    </location>
</feature>
<feature type="transmembrane region" description="Helical" evidence="1">
    <location>
        <begin position="294"/>
        <end position="311"/>
    </location>
</feature>
<dbReference type="GO" id="GO:0016747">
    <property type="term" value="F:acyltransferase activity, transferring groups other than amino-acyl groups"/>
    <property type="evidence" value="ECO:0007669"/>
    <property type="project" value="InterPro"/>
</dbReference>
<dbReference type="InterPro" id="IPR050879">
    <property type="entry name" value="Acyltransferase_3"/>
</dbReference>
<keyword evidence="1" id="KW-1133">Transmembrane helix</keyword>
<feature type="transmembrane region" description="Helical" evidence="1">
    <location>
        <begin position="139"/>
        <end position="155"/>
    </location>
</feature>
<keyword evidence="1" id="KW-0472">Membrane</keyword>
<dbReference type="EMBL" id="JADOUE010000001">
    <property type="protein sequence ID" value="MBG6122864.1"/>
    <property type="molecule type" value="Genomic_DNA"/>
</dbReference>
<dbReference type="Proteomes" id="UP000658613">
    <property type="component" value="Unassembled WGS sequence"/>
</dbReference>
<organism evidence="3 4">
    <name type="scientific">Corynebacterium aquatimens</name>
    <dbReference type="NCBI Taxonomy" id="1190508"/>
    <lineage>
        <taxon>Bacteria</taxon>
        <taxon>Bacillati</taxon>
        <taxon>Actinomycetota</taxon>
        <taxon>Actinomycetes</taxon>
        <taxon>Mycobacteriales</taxon>
        <taxon>Corynebacteriaceae</taxon>
        <taxon>Corynebacterium</taxon>
    </lineage>
</organism>
<gene>
    <name evidence="3" type="ORF">IW254_001833</name>
</gene>
<reference evidence="3" key="1">
    <citation type="submission" date="2020-11" db="EMBL/GenBank/DDBJ databases">
        <title>Sequencing the genomes of 1000 actinobacteria strains.</title>
        <authorList>
            <person name="Klenk H.-P."/>
        </authorList>
    </citation>
    <scope>NUCLEOTIDE SEQUENCE</scope>
    <source>
        <strain evidence="3">DSM 45632</strain>
    </source>
</reference>
<feature type="domain" description="Acyltransferase 3" evidence="2">
    <location>
        <begin position="4"/>
        <end position="334"/>
    </location>
</feature>
<evidence type="ECO:0000256" key="1">
    <source>
        <dbReference type="SAM" id="Phobius"/>
    </source>
</evidence>
<evidence type="ECO:0000313" key="3">
    <source>
        <dbReference type="EMBL" id="MBG6122864.1"/>
    </source>
</evidence>
<sequence length="350" mass="38204">MLPELEGLRAVAALGIVITHVAFQTGTYSPLLERFDFFVAVFFALSAFLLARGTHRSYWRRRFARIAPAYLVCVTVVMAALPQLAGLRWGQVAANLTLTQIYVPHSLIDGLTHLWSLCVEVAFYLVLPLYLALGRGGRAVAVSVFVVGSLAWPWLPLDAWGSWLGGAVAGLPGAPFGAGLSPWINLQIWPISYAPWFAVGLVCALCEGTVPRPRIADRPFPRWVLPLLSMGIAWFSGVVGPAGLTHPSASEFNVRILLGALFAACWVAPYALWPGQSLLAHPWMRALGRWSYSIFLWHVAVLAMAFPVLGIELFSGGFVPVLVFTVAVSVAVAYVSYHWVEKPAARIARR</sequence>
<dbReference type="PANTHER" id="PTHR23028:SF53">
    <property type="entry name" value="ACYL_TRANSF_3 DOMAIN-CONTAINING PROTEIN"/>
    <property type="match status" value="1"/>
</dbReference>
<feature type="transmembrane region" description="Helical" evidence="1">
    <location>
        <begin position="35"/>
        <end position="51"/>
    </location>
</feature>
<name>A0A931GXZ2_9CORY</name>
<dbReference type="Pfam" id="PF01757">
    <property type="entry name" value="Acyl_transf_3"/>
    <property type="match status" value="1"/>
</dbReference>
<comment type="caution">
    <text evidence="3">The sequence shown here is derived from an EMBL/GenBank/DDBJ whole genome shotgun (WGS) entry which is preliminary data.</text>
</comment>
<feature type="transmembrane region" description="Helical" evidence="1">
    <location>
        <begin position="223"/>
        <end position="244"/>
    </location>
</feature>
<evidence type="ECO:0000313" key="4">
    <source>
        <dbReference type="Proteomes" id="UP000658613"/>
    </source>
</evidence>
<accession>A0A931GXZ2</accession>
<keyword evidence="1" id="KW-0812">Transmembrane</keyword>
<dbReference type="GO" id="GO:0016020">
    <property type="term" value="C:membrane"/>
    <property type="evidence" value="ECO:0007669"/>
    <property type="project" value="TreeGrafter"/>
</dbReference>
<feature type="transmembrane region" description="Helical" evidence="1">
    <location>
        <begin position="63"/>
        <end position="81"/>
    </location>
</feature>
<feature type="transmembrane region" description="Helical" evidence="1">
    <location>
        <begin position="193"/>
        <end position="211"/>
    </location>
</feature>
<evidence type="ECO:0000259" key="2">
    <source>
        <dbReference type="Pfam" id="PF01757"/>
    </source>
</evidence>
<dbReference type="AlphaFoldDB" id="A0A931GXZ2"/>
<dbReference type="PANTHER" id="PTHR23028">
    <property type="entry name" value="ACETYLTRANSFERASE"/>
    <property type="match status" value="1"/>
</dbReference>
<protein>
    <submittedName>
        <fullName evidence="3">Peptidoglycan/LPS O-acetylase OafA/YrhL</fullName>
    </submittedName>
</protein>
<dbReference type="InterPro" id="IPR002656">
    <property type="entry name" value="Acyl_transf_3_dom"/>
</dbReference>
<keyword evidence="4" id="KW-1185">Reference proteome</keyword>
<dbReference type="GO" id="GO:0009103">
    <property type="term" value="P:lipopolysaccharide biosynthetic process"/>
    <property type="evidence" value="ECO:0007669"/>
    <property type="project" value="TreeGrafter"/>
</dbReference>
<feature type="transmembrane region" description="Helical" evidence="1">
    <location>
        <begin position="7"/>
        <end position="23"/>
    </location>
</feature>
<proteinExistence type="predicted"/>
<feature type="transmembrane region" description="Helical" evidence="1">
    <location>
        <begin position="256"/>
        <end position="273"/>
    </location>
</feature>
<feature type="transmembrane region" description="Helical" evidence="1">
    <location>
        <begin position="114"/>
        <end position="132"/>
    </location>
</feature>